<evidence type="ECO:0000313" key="2">
    <source>
        <dbReference type="EMBL" id="KAF7773449.1"/>
    </source>
</evidence>
<name>A0A8H7F235_AGABI</name>
<reference evidence="2 3" key="1">
    <citation type="journal article" name="Sci. Rep.">
        <title>Telomere-to-telomere assembled and centromere annotated genomes of the two main subspecies of the button mushroom Agaricus bisporus reveal especially polymorphic chromosome ends.</title>
        <authorList>
            <person name="Sonnenberg A.S.M."/>
            <person name="Sedaghat-Telgerd N."/>
            <person name="Lavrijssen B."/>
            <person name="Ohm R.A."/>
            <person name="Hendrickx P.M."/>
            <person name="Scholtmeijer K."/>
            <person name="Baars J.J.P."/>
            <person name="van Peer A."/>
        </authorList>
    </citation>
    <scope>NUCLEOTIDE SEQUENCE [LARGE SCALE GENOMIC DNA]</scope>
    <source>
        <strain evidence="2 3">H119_p4</strain>
    </source>
</reference>
<dbReference type="Proteomes" id="UP000629468">
    <property type="component" value="Unassembled WGS sequence"/>
</dbReference>
<organism evidence="2 3">
    <name type="scientific">Agaricus bisporus var. burnettii</name>
    <dbReference type="NCBI Taxonomy" id="192524"/>
    <lineage>
        <taxon>Eukaryota</taxon>
        <taxon>Fungi</taxon>
        <taxon>Dikarya</taxon>
        <taxon>Basidiomycota</taxon>
        <taxon>Agaricomycotina</taxon>
        <taxon>Agaricomycetes</taxon>
        <taxon>Agaricomycetidae</taxon>
        <taxon>Agaricales</taxon>
        <taxon>Agaricineae</taxon>
        <taxon>Agaricaceae</taxon>
        <taxon>Agaricus</taxon>
    </lineage>
</organism>
<accession>A0A8H7F235</accession>
<gene>
    <name evidence="2" type="ORF">Agabi119p4_5616</name>
</gene>
<keyword evidence="1" id="KW-0732">Signal</keyword>
<sequence length="346" mass="37985">MARFSLGRSLFISKFFWLAINISFFNGAAAHLKRNTSQNNRTATTLTHLTPAQRDFDSFNLDGALYNPSRTYISLSSLPSSCSVNQKLGERCLTEMRAVNVTYDDCSDAWTLCHCSSANITLEDSMSRLGKVPVGLRKFIGTTLVFPAEEAHAYTLTNGDIYFFGELDTDSWIHEASHAYDYAFGDPVSGRQDWLDAIGNDTCATDVYGMTNEAEEFAQSSILKIFSLIYGSLPPGWNASSMSHQQKFLDSLPLYDKNTLFADTCATISDATHQDSQIAAVRPIKSNGPLPNPNAPLRIDPSADPIVSLIDRVPQSIASDPSERNSALSSGKSWLFGSISFVILIL</sequence>
<dbReference type="AlphaFoldDB" id="A0A8H7F235"/>
<comment type="caution">
    <text evidence="2">The sequence shown here is derived from an EMBL/GenBank/DDBJ whole genome shotgun (WGS) entry which is preliminary data.</text>
</comment>
<evidence type="ECO:0000313" key="3">
    <source>
        <dbReference type="Proteomes" id="UP000629468"/>
    </source>
</evidence>
<evidence type="ECO:0008006" key="4">
    <source>
        <dbReference type="Google" id="ProtNLM"/>
    </source>
</evidence>
<dbReference type="EMBL" id="JABXXO010000007">
    <property type="protein sequence ID" value="KAF7773449.1"/>
    <property type="molecule type" value="Genomic_DNA"/>
</dbReference>
<feature type="chain" id="PRO_5034867629" description="Lysine-specific metallo-endopeptidase domain-containing protein" evidence="1">
    <location>
        <begin position="31"/>
        <end position="346"/>
    </location>
</feature>
<evidence type="ECO:0000256" key="1">
    <source>
        <dbReference type="SAM" id="SignalP"/>
    </source>
</evidence>
<protein>
    <recommendedName>
        <fullName evidence="4">Lysine-specific metallo-endopeptidase domain-containing protein</fullName>
    </recommendedName>
</protein>
<feature type="signal peptide" evidence="1">
    <location>
        <begin position="1"/>
        <end position="30"/>
    </location>
</feature>
<proteinExistence type="predicted"/>